<dbReference type="AlphaFoldDB" id="A0A5C7GEQ7"/>
<evidence type="ECO:0000313" key="9">
    <source>
        <dbReference type="Proteomes" id="UP000321080"/>
    </source>
</evidence>
<evidence type="ECO:0000256" key="3">
    <source>
        <dbReference type="ARBA" id="ARBA00022801"/>
    </source>
</evidence>
<reference evidence="8 9" key="1">
    <citation type="submission" date="2019-08" db="EMBL/GenBank/DDBJ databases">
        <title>Seonamhaeicola sediminis sp. nov., isolated from marine sediment.</title>
        <authorList>
            <person name="Cao W.R."/>
        </authorList>
    </citation>
    <scope>NUCLEOTIDE SEQUENCE [LARGE SCALE GENOMIC DNA]</scope>
    <source>
        <strain evidence="8 9">1505</strain>
    </source>
</reference>
<comment type="cofactor">
    <cofactor evidence="6">
        <name>Zn(2+)</name>
        <dbReference type="ChEBI" id="CHEBI:29105"/>
    </cofactor>
</comment>
<accession>A0A5C7GEQ7</accession>
<feature type="transmembrane region" description="Helical" evidence="7">
    <location>
        <begin position="191"/>
        <end position="211"/>
    </location>
</feature>
<dbReference type="InterPro" id="IPR008901">
    <property type="entry name" value="ACER"/>
</dbReference>
<evidence type="ECO:0000256" key="7">
    <source>
        <dbReference type="SAM" id="Phobius"/>
    </source>
</evidence>
<dbReference type="PANTHER" id="PTHR34368:SF1">
    <property type="entry name" value="OS01G0962200 PROTEIN"/>
    <property type="match status" value="1"/>
</dbReference>
<keyword evidence="6" id="KW-0479">Metal-binding</keyword>
<dbReference type="Proteomes" id="UP000321080">
    <property type="component" value="Unassembled WGS sequence"/>
</dbReference>
<name>A0A5C7GEQ7_9FLAO</name>
<comment type="subcellular location">
    <subcellularLocation>
        <location evidence="1">Membrane</location>
        <topology evidence="1">Multi-pass membrane protein</topology>
    </subcellularLocation>
</comment>
<feature type="transmembrane region" description="Helical" evidence="7">
    <location>
        <begin position="165"/>
        <end position="184"/>
    </location>
</feature>
<feature type="transmembrane region" description="Helical" evidence="7">
    <location>
        <begin position="12"/>
        <end position="34"/>
    </location>
</feature>
<feature type="binding site" evidence="6">
    <location>
        <position position="103"/>
    </location>
    <ligand>
        <name>Zn(2+)</name>
        <dbReference type="ChEBI" id="CHEBI:29105"/>
        <note>catalytic</note>
    </ligand>
</feature>
<proteinExistence type="predicted"/>
<keyword evidence="2 7" id="KW-0812">Transmembrane</keyword>
<dbReference type="PANTHER" id="PTHR34368">
    <property type="entry name" value="OS01G0962200 PROTEIN"/>
    <property type="match status" value="1"/>
</dbReference>
<dbReference type="OrthoDB" id="6088058at2"/>
<evidence type="ECO:0000256" key="6">
    <source>
        <dbReference type="PIRSR" id="PIRSR608901-2"/>
    </source>
</evidence>
<feature type="transmembrane region" description="Helical" evidence="7">
    <location>
        <begin position="85"/>
        <end position="104"/>
    </location>
</feature>
<dbReference type="Pfam" id="PF05875">
    <property type="entry name" value="Ceramidase"/>
    <property type="match status" value="1"/>
</dbReference>
<sequence length="253" mass="29078">MTMKIKLNKERVGWGILTALAFLAIGGVCLVPPIEQDQLYHNFSDSYEILNISNFWNVISNIPFAIVGIVGLINLNKIRENTTQYLVLFIGIVLVSIGSGYYHLNPTNSTLIWDRLPMTVIFMSLVSIIISEFFKSKLGIKLLFPLIIVGFLSILHWWVYDDLRFYSLVQFYPMFAIPVVLVCFKSKYNMTLGYWLLLIAYIIAKFCEIFDKEIFSLFSLISGHTLKHIISAIGLTILVYTYIKRHEITLNTK</sequence>
<keyword evidence="5 7" id="KW-0472">Membrane</keyword>
<dbReference type="GO" id="GO:0016811">
    <property type="term" value="F:hydrolase activity, acting on carbon-nitrogen (but not peptide) bonds, in linear amides"/>
    <property type="evidence" value="ECO:0007669"/>
    <property type="project" value="InterPro"/>
</dbReference>
<organism evidence="8 9">
    <name type="scientific">Seonamhaeicola maritimus</name>
    <dbReference type="NCBI Taxonomy" id="2591822"/>
    <lineage>
        <taxon>Bacteria</taxon>
        <taxon>Pseudomonadati</taxon>
        <taxon>Bacteroidota</taxon>
        <taxon>Flavobacteriia</taxon>
        <taxon>Flavobacteriales</taxon>
        <taxon>Flavobacteriaceae</taxon>
    </lineage>
</organism>
<gene>
    <name evidence="8" type="ORF">FUA22_17660</name>
</gene>
<feature type="transmembrane region" description="Helical" evidence="7">
    <location>
        <begin position="116"/>
        <end position="135"/>
    </location>
</feature>
<keyword evidence="3" id="KW-0378">Hydrolase</keyword>
<evidence type="ECO:0000256" key="5">
    <source>
        <dbReference type="ARBA" id="ARBA00023136"/>
    </source>
</evidence>
<dbReference type="GO" id="GO:0016020">
    <property type="term" value="C:membrane"/>
    <property type="evidence" value="ECO:0007669"/>
    <property type="project" value="UniProtKB-SubCell"/>
</dbReference>
<feature type="binding site" evidence="6">
    <location>
        <position position="228"/>
    </location>
    <ligand>
        <name>Zn(2+)</name>
        <dbReference type="ChEBI" id="CHEBI:29105"/>
        <note>catalytic</note>
    </ligand>
</feature>
<keyword evidence="9" id="KW-1185">Reference proteome</keyword>
<feature type="binding site" evidence="6">
    <location>
        <position position="224"/>
    </location>
    <ligand>
        <name>Zn(2+)</name>
        <dbReference type="ChEBI" id="CHEBI:29105"/>
        <note>catalytic</note>
    </ligand>
</feature>
<feature type="transmembrane region" description="Helical" evidence="7">
    <location>
        <begin position="217"/>
        <end position="243"/>
    </location>
</feature>
<feature type="transmembrane region" description="Helical" evidence="7">
    <location>
        <begin position="142"/>
        <end position="159"/>
    </location>
</feature>
<feature type="transmembrane region" description="Helical" evidence="7">
    <location>
        <begin position="54"/>
        <end position="73"/>
    </location>
</feature>
<evidence type="ECO:0000313" key="8">
    <source>
        <dbReference type="EMBL" id="TXG34735.1"/>
    </source>
</evidence>
<dbReference type="EMBL" id="VRKQ01000021">
    <property type="protein sequence ID" value="TXG34735.1"/>
    <property type="molecule type" value="Genomic_DNA"/>
</dbReference>
<keyword evidence="4 7" id="KW-1133">Transmembrane helix</keyword>
<comment type="caution">
    <text evidence="8">The sequence shown here is derived from an EMBL/GenBank/DDBJ whole genome shotgun (WGS) entry which is preliminary data.</text>
</comment>
<dbReference type="GO" id="GO:0046872">
    <property type="term" value="F:metal ion binding"/>
    <property type="evidence" value="ECO:0007669"/>
    <property type="project" value="UniProtKB-KW"/>
</dbReference>
<protein>
    <submittedName>
        <fullName evidence="8">Ceramidase</fullName>
    </submittedName>
</protein>
<dbReference type="GO" id="GO:0006672">
    <property type="term" value="P:ceramide metabolic process"/>
    <property type="evidence" value="ECO:0007669"/>
    <property type="project" value="InterPro"/>
</dbReference>
<evidence type="ECO:0000256" key="1">
    <source>
        <dbReference type="ARBA" id="ARBA00004141"/>
    </source>
</evidence>
<evidence type="ECO:0000256" key="4">
    <source>
        <dbReference type="ARBA" id="ARBA00022989"/>
    </source>
</evidence>
<evidence type="ECO:0000256" key="2">
    <source>
        <dbReference type="ARBA" id="ARBA00022692"/>
    </source>
</evidence>
<keyword evidence="6" id="KW-0862">Zinc</keyword>